<name>A0ABT3IHH3_9BACT</name>
<dbReference type="SUPFAM" id="SSF53474">
    <property type="entry name" value="alpha/beta-Hydrolases"/>
    <property type="match status" value="1"/>
</dbReference>
<gene>
    <name evidence="1" type="ORF">OL497_05865</name>
</gene>
<keyword evidence="2" id="KW-1185">Reference proteome</keyword>
<dbReference type="InterPro" id="IPR010662">
    <property type="entry name" value="RBBP9/YdeN"/>
</dbReference>
<accession>A0ABT3IHH3</accession>
<proteinExistence type="predicted"/>
<evidence type="ECO:0000313" key="1">
    <source>
        <dbReference type="EMBL" id="MCW3483407.1"/>
    </source>
</evidence>
<dbReference type="InterPro" id="IPR029058">
    <property type="entry name" value="AB_hydrolase_fold"/>
</dbReference>
<organism evidence="1 2">
    <name type="scientific">Chitinophaga nivalis</name>
    <dbReference type="NCBI Taxonomy" id="2991709"/>
    <lineage>
        <taxon>Bacteria</taxon>
        <taxon>Pseudomonadati</taxon>
        <taxon>Bacteroidota</taxon>
        <taxon>Chitinophagia</taxon>
        <taxon>Chitinophagales</taxon>
        <taxon>Chitinophagaceae</taxon>
        <taxon>Chitinophaga</taxon>
    </lineage>
</organism>
<sequence length="181" mass="19551">MEIKVLTAPGLGGSGPLHWQSRWEQSIPGTLRIEQSDWDTPSLNNWINKLEAAISAAGPQVVIAAHSLGCIALAHWAQQTHLTIAGALLVAPPDVERPDFPEVAASFNPVPLKKLPFKSILIASTNDAYCSLERAALLAKHWGSSFVNAGAKGHINADSNLEEWQEGKDLLSELVHNRVTL</sequence>
<dbReference type="EMBL" id="JAPDNS010000001">
    <property type="protein sequence ID" value="MCW3483407.1"/>
    <property type="molecule type" value="Genomic_DNA"/>
</dbReference>
<dbReference type="GO" id="GO:0016787">
    <property type="term" value="F:hydrolase activity"/>
    <property type="evidence" value="ECO:0007669"/>
    <property type="project" value="UniProtKB-KW"/>
</dbReference>
<dbReference type="RefSeq" id="WP_264728709.1">
    <property type="nucleotide sequence ID" value="NZ_JAPDNR010000001.1"/>
</dbReference>
<dbReference type="Proteomes" id="UP001207742">
    <property type="component" value="Unassembled WGS sequence"/>
</dbReference>
<dbReference type="Gene3D" id="3.40.50.1820">
    <property type="entry name" value="alpha/beta hydrolase"/>
    <property type="match status" value="1"/>
</dbReference>
<keyword evidence="1" id="KW-0378">Hydrolase</keyword>
<evidence type="ECO:0000313" key="2">
    <source>
        <dbReference type="Proteomes" id="UP001207742"/>
    </source>
</evidence>
<reference evidence="1 2" key="1">
    <citation type="submission" date="2022-10" db="EMBL/GenBank/DDBJ databases">
        <title>Chitinophaga nivalis PC15 sp. nov., isolated from Pyeongchang county, South Korea.</title>
        <authorList>
            <person name="Trinh H.N."/>
        </authorList>
    </citation>
    <scope>NUCLEOTIDE SEQUENCE [LARGE SCALE GENOMIC DNA]</scope>
    <source>
        <strain evidence="1 2">PC14</strain>
    </source>
</reference>
<dbReference type="Pfam" id="PF06821">
    <property type="entry name" value="Ser_hydrolase"/>
    <property type="match status" value="1"/>
</dbReference>
<comment type="caution">
    <text evidence="1">The sequence shown here is derived from an EMBL/GenBank/DDBJ whole genome shotgun (WGS) entry which is preliminary data.</text>
</comment>
<protein>
    <submittedName>
        <fullName evidence="1">Alpha/beta hydrolase</fullName>
    </submittedName>
</protein>